<sequence length="149" mass="16544">MTVQHQKTTAQPSAPHSLARLRVREAALRHQAAQLQARAEHLDRVGRAHARHLQRRIDAHEKIVLGALVKKAGLDIPHSEAHQPPNDDDSTPLRGGLAAQSTAYDRALILGALLWLESTLNQPENDVVSVPNRQRLRDDGLQALKKTKR</sequence>
<feature type="region of interest" description="Disordered" evidence="1">
    <location>
        <begin position="75"/>
        <end position="97"/>
    </location>
</feature>
<dbReference type="RefSeq" id="WP_082437393.1">
    <property type="nucleotide sequence ID" value="NZ_JAMXAX010000012.1"/>
</dbReference>
<keyword evidence="3" id="KW-1185">Reference proteome</keyword>
<evidence type="ECO:0000256" key="1">
    <source>
        <dbReference type="SAM" id="MobiDB-lite"/>
    </source>
</evidence>
<dbReference type="Proteomes" id="UP001595693">
    <property type="component" value="Unassembled WGS sequence"/>
</dbReference>
<reference evidence="3" key="1">
    <citation type="journal article" date="2019" name="Int. J. Syst. Evol. Microbiol.">
        <title>The Global Catalogue of Microorganisms (GCM) 10K type strain sequencing project: providing services to taxonomists for standard genome sequencing and annotation.</title>
        <authorList>
            <consortium name="The Broad Institute Genomics Platform"/>
            <consortium name="The Broad Institute Genome Sequencing Center for Infectious Disease"/>
            <person name="Wu L."/>
            <person name="Ma J."/>
        </authorList>
    </citation>
    <scope>NUCLEOTIDE SEQUENCE [LARGE SCALE GENOMIC DNA]</scope>
    <source>
        <strain evidence="3">CCUG 2113</strain>
    </source>
</reference>
<protein>
    <submittedName>
        <fullName evidence="2">Conjugal transfer protein TraD</fullName>
    </submittedName>
</protein>
<dbReference type="EMBL" id="JBHSAJ010000009">
    <property type="protein sequence ID" value="MFC3933971.1"/>
    <property type="molecule type" value="Genomic_DNA"/>
</dbReference>
<gene>
    <name evidence="2" type="ORF">ACFOW3_04965</name>
</gene>
<comment type="caution">
    <text evidence="2">The sequence shown here is derived from an EMBL/GenBank/DDBJ whole genome shotgun (WGS) entry which is preliminary data.</text>
</comment>
<organism evidence="2 3">
    <name type="scientific">Acidovorax facilis</name>
    <dbReference type="NCBI Taxonomy" id="12917"/>
    <lineage>
        <taxon>Bacteria</taxon>
        <taxon>Pseudomonadati</taxon>
        <taxon>Pseudomonadota</taxon>
        <taxon>Betaproteobacteria</taxon>
        <taxon>Burkholderiales</taxon>
        <taxon>Comamonadaceae</taxon>
        <taxon>Acidovorax</taxon>
    </lineage>
</organism>
<proteinExistence type="predicted"/>
<accession>A0ABV8D655</accession>
<evidence type="ECO:0000313" key="2">
    <source>
        <dbReference type="EMBL" id="MFC3933971.1"/>
    </source>
</evidence>
<evidence type="ECO:0000313" key="3">
    <source>
        <dbReference type="Proteomes" id="UP001595693"/>
    </source>
</evidence>
<name>A0ABV8D655_9BURK</name>